<keyword evidence="1" id="KW-0472">Membrane</keyword>
<reference evidence="3" key="1">
    <citation type="journal article" date="2019" name="Int. J. Syst. Evol. Microbiol.">
        <title>The Global Catalogue of Microorganisms (GCM) 10K type strain sequencing project: providing services to taxonomists for standard genome sequencing and annotation.</title>
        <authorList>
            <consortium name="The Broad Institute Genomics Platform"/>
            <consortium name="The Broad Institute Genome Sequencing Center for Infectious Disease"/>
            <person name="Wu L."/>
            <person name="Ma J."/>
        </authorList>
    </citation>
    <scope>NUCLEOTIDE SEQUENCE [LARGE SCALE GENOMIC DNA]</scope>
    <source>
        <strain evidence="3">YJ-61-S</strain>
    </source>
</reference>
<keyword evidence="1" id="KW-0812">Transmembrane</keyword>
<evidence type="ECO:0000313" key="2">
    <source>
        <dbReference type="EMBL" id="MFC4634698.1"/>
    </source>
</evidence>
<dbReference type="Proteomes" id="UP001596043">
    <property type="component" value="Unassembled WGS sequence"/>
</dbReference>
<proteinExistence type="predicted"/>
<gene>
    <name evidence="2" type="ORF">ACFO3O_12315</name>
</gene>
<evidence type="ECO:0000256" key="1">
    <source>
        <dbReference type="SAM" id="Phobius"/>
    </source>
</evidence>
<keyword evidence="1" id="KW-1133">Transmembrane helix</keyword>
<feature type="transmembrane region" description="Helical" evidence="1">
    <location>
        <begin position="7"/>
        <end position="28"/>
    </location>
</feature>
<comment type="caution">
    <text evidence="2">The sequence shown here is derived from an EMBL/GenBank/DDBJ whole genome shotgun (WGS) entry which is preliminary data.</text>
</comment>
<organism evidence="2 3">
    <name type="scientific">Dokdonia ponticola</name>
    <dbReference type="NCBI Taxonomy" id="2041041"/>
    <lineage>
        <taxon>Bacteria</taxon>
        <taxon>Pseudomonadati</taxon>
        <taxon>Bacteroidota</taxon>
        <taxon>Flavobacteriia</taxon>
        <taxon>Flavobacteriales</taxon>
        <taxon>Flavobacteriaceae</taxon>
        <taxon>Dokdonia</taxon>
    </lineage>
</organism>
<feature type="transmembrane region" description="Helical" evidence="1">
    <location>
        <begin position="125"/>
        <end position="146"/>
    </location>
</feature>
<feature type="transmembrane region" description="Helical" evidence="1">
    <location>
        <begin position="53"/>
        <end position="76"/>
    </location>
</feature>
<feature type="transmembrane region" description="Helical" evidence="1">
    <location>
        <begin position="88"/>
        <end position="105"/>
    </location>
</feature>
<protein>
    <submittedName>
        <fullName evidence="2">Uncharacterized protein</fullName>
    </submittedName>
</protein>
<keyword evidence="3" id="KW-1185">Reference proteome</keyword>
<evidence type="ECO:0000313" key="3">
    <source>
        <dbReference type="Proteomes" id="UP001596043"/>
    </source>
</evidence>
<sequence>MGLHKILKIIVGVLGVVALIIAGVVASLDSEGLQETLKAANGDVTAIDVPSSISYLMMIAYVVLALILVLVIIFVIKGLASGNAKNTLIGVGAFLAVIAVSYLLANGVETPMKDGEVLSANGSRWVGAGINAFYILASIAIGLMLFSGAKKLVK</sequence>
<dbReference type="EMBL" id="JBHSFV010000007">
    <property type="protein sequence ID" value="MFC4634698.1"/>
    <property type="molecule type" value="Genomic_DNA"/>
</dbReference>
<accession>A0ABV9HYS5</accession>
<name>A0ABV9HYS5_9FLAO</name>
<dbReference type="RefSeq" id="WP_379979211.1">
    <property type="nucleotide sequence ID" value="NZ_JBHSFV010000007.1"/>
</dbReference>